<protein>
    <submittedName>
        <fullName evidence="3">Uncharacterized protein</fullName>
    </submittedName>
</protein>
<evidence type="ECO:0000313" key="3">
    <source>
        <dbReference type="EMBL" id="OXZ36598.1"/>
    </source>
</evidence>
<comment type="similarity">
    <text evidence="1">Belongs to the plasmid mobilization pre family.</text>
</comment>
<name>A0A233W4J2_FINMA</name>
<dbReference type="Pfam" id="PF01076">
    <property type="entry name" value="Mob_Pre"/>
    <property type="match status" value="1"/>
</dbReference>
<evidence type="ECO:0000313" key="4">
    <source>
        <dbReference type="Proteomes" id="UP000215361"/>
    </source>
</evidence>
<dbReference type="GO" id="GO:0006310">
    <property type="term" value="P:DNA recombination"/>
    <property type="evidence" value="ECO:0007669"/>
    <property type="project" value="InterPro"/>
</dbReference>
<comment type="caution">
    <text evidence="3">The sequence shown here is derived from an EMBL/GenBank/DDBJ whole genome shotgun (WGS) entry which is preliminary data.</text>
</comment>
<dbReference type="CDD" id="cd17242">
    <property type="entry name" value="MobM_relaxase"/>
    <property type="match status" value="1"/>
</dbReference>
<dbReference type="EMBL" id="NDYI01000025">
    <property type="protein sequence ID" value="OXZ36598.1"/>
    <property type="molecule type" value="Genomic_DNA"/>
</dbReference>
<organism evidence="3 4">
    <name type="scientific">Finegoldia magna</name>
    <name type="common">Peptostreptococcus magnus</name>
    <dbReference type="NCBI Taxonomy" id="1260"/>
    <lineage>
        <taxon>Bacteria</taxon>
        <taxon>Bacillati</taxon>
        <taxon>Bacillota</taxon>
        <taxon>Tissierellia</taxon>
        <taxon>Tissierellales</taxon>
        <taxon>Peptoniphilaceae</taxon>
        <taxon>Finegoldia</taxon>
    </lineage>
</organism>
<feature type="region of interest" description="Disordered" evidence="2">
    <location>
        <begin position="185"/>
        <end position="210"/>
    </location>
</feature>
<reference evidence="4" key="1">
    <citation type="submission" date="2017-04" db="EMBL/GenBank/DDBJ databases">
        <title>Finegoldia magna isolated from orthopedic joint implant-associated infections.</title>
        <authorList>
            <person name="Bjorklund S."/>
            <person name="Bruggemann H."/>
            <person name="Jensen A."/>
            <person name="Hellmark B."/>
            <person name="Soderquist B."/>
        </authorList>
    </citation>
    <scope>NUCLEOTIDE SEQUENCE [LARGE SCALE GENOMIC DNA]</scope>
    <source>
        <strain evidence="4">08T492</strain>
    </source>
</reference>
<proteinExistence type="inferred from homology"/>
<dbReference type="Gene3D" id="3.30.930.30">
    <property type="match status" value="1"/>
</dbReference>
<dbReference type="GO" id="GO:0003677">
    <property type="term" value="F:DNA binding"/>
    <property type="evidence" value="ECO:0007669"/>
    <property type="project" value="InterPro"/>
</dbReference>
<evidence type="ECO:0000256" key="2">
    <source>
        <dbReference type="SAM" id="MobiDB-lite"/>
    </source>
</evidence>
<feature type="compositionally biased region" description="Basic and acidic residues" evidence="2">
    <location>
        <begin position="189"/>
        <end position="210"/>
    </location>
</feature>
<dbReference type="Proteomes" id="UP000215361">
    <property type="component" value="Unassembled WGS sequence"/>
</dbReference>
<accession>A0A233W4J2</accession>
<dbReference type="AlphaFoldDB" id="A0A233W4J2"/>
<dbReference type="InterPro" id="IPR001668">
    <property type="entry name" value="Mob_Pre"/>
</dbReference>
<gene>
    <name evidence="3" type="ORF">B9N56_09220</name>
</gene>
<sequence>MEMMKMASVKKFTEKAVVNQIRHIERTIKNNSNGDIDPQKNELNYRLISRNVSSYDYFKERKKDLYCYKREDVKVLCGWVVTAPKELDSKLEDDFFQSVHEFLIDRYGEENAVDSVVHKDESGQPHLHFLFIPVVPDKKHGGEKICANNVINRKELRNFHPDLQRYLDQKGFNVLVQSGITSAQGGNRSVRELKNSRQRSRQREIERSRW</sequence>
<evidence type="ECO:0000256" key="1">
    <source>
        <dbReference type="ARBA" id="ARBA00010657"/>
    </source>
</evidence>